<dbReference type="EMBL" id="CP104558">
    <property type="protein sequence ID" value="UXH43311.1"/>
    <property type="molecule type" value="Genomic_DNA"/>
</dbReference>
<dbReference type="Proteomes" id="UP001064027">
    <property type="component" value="Chromosome"/>
</dbReference>
<proteinExistence type="predicted"/>
<reference evidence="1" key="1">
    <citation type="submission" date="2022-09" db="EMBL/GenBank/DDBJ databases">
        <title>Complete genome sequence of Rossellomorea vietnamensis strain RL-WG62, a newly isolated PGPR with the potential for plant salinity stress alleviation.</title>
        <authorList>
            <person name="Ren L."/>
            <person name="Wang G."/>
            <person name="Hu H."/>
        </authorList>
    </citation>
    <scope>NUCLEOTIDE SEQUENCE</scope>
    <source>
        <strain evidence="1">RL-WG62</strain>
    </source>
</reference>
<name>A0ACD4C3U9_9BACI</name>
<keyword evidence="2" id="KW-1185">Reference proteome</keyword>
<organism evidence="1 2">
    <name type="scientific">Rossellomorea vietnamensis</name>
    <dbReference type="NCBI Taxonomy" id="218284"/>
    <lineage>
        <taxon>Bacteria</taxon>
        <taxon>Bacillati</taxon>
        <taxon>Bacillota</taxon>
        <taxon>Bacilli</taxon>
        <taxon>Bacillales</taxon>
        <taxon>Bacillaceae</taxon>
        <taxon>Rossellomorea</taxon>
    </lineage>
</organism>
<evidence type="ECO:0000313" key="2">
    <source>
        <dbReference type="Proteomes" id="UP001064027"/>
    </source>
</evidence>
<sequence length="255" mass="28499">MAEVTSVQSVDRALMILDILQENPSGYGVTELANRLDVSKSTVHRLLMSLLKKSFVQQNKENDKYSLGLKLIEYGQVVSENLDVRQLASPYLHKLAETMEETAHLVILDQQEIVYIDKIESSQTIRMFSKVGKRAPMHCTGVGKAILAFLPEQQVEDIISTKGLHKFTEKTLSNRDDLLQNLNLIRDRGFSIDDEEHEMGIKCAAAPIFNHNGEVVAGISVAGPIMRVTDDKLERMAEEVLHASTEISRLLGARV</sequence>
<protein>
    <submittedName>
        <fullName evidence="1">IclR family transcriptional regulator</fullName>
    </submittedName>
</protein>
<evidence type="ECO:0000313" key="1">
    <source>
        <dbReference type="EMBL" id="UXH43311.1"/>
    </source>
</evidence>
<gene>
    <name evidence="1" type="ORF">N5C46_16660</name>
</gene>
<accession>A0ACD4C3U9</accession>